<dbReference type="Pfam" id="PF10974">
    <property type="entry name" value="DUF2804"/>
    <property type="match status" value="1"/>
</dbReference>
<protein>
    <recommendedName>
        <fullName evidence="3">DUF2804 domain-containing protein</fullName>
    </recommendedName>
</protein>
<evidence type="ECO:0000313" key="2">
    <source>
        <dbReference type="Proteomes" id="UP000093962"/>
    </source>
</evidence>
<dbReference type="InterPro" id="IPR021243">
    <property type="entry name" value="DUF2804"/>
</dbReference>
<dbReference type="EMBL" id="LZSF01000161">
    <property type="protein sequence ID" value="OBA86033.1"/>
    <property type="molecule type" value="Genomic_DNA"/>
</dbReference>
<dbReference type="OrthoDB" id="9762066at2"/>
<organism evidence="1 2">
    <name type="scientific">Mycolicibacterium mucogenicum</name>
    <name type="common">Mycobacterium mucogenicum</name>
    <dbReference type="NCBI Taxonomy" id="56689"/>
    <lineage>
        <taxon>Bacteria</taxon>
        <taxon>Bacillati</taxon>
        <taxon>Actinomycetota</taxon>
        <taxon>Actinomycetes</taxon>
        <taxon>Mycobacteriales</taxon>
        <taxon>Mycobacteriaceae</taxon>
        <taxon>Mycolicibacterium</taxon>
    </lineage>
</organism>
<evidence type="ECO:0000313" key="1">
    <source>
        <dbReference type="EMBL" id="OBA86033.1"/>
    </source>
</evidence>
<accession>A0A1A0MMN7</accession>
<dbReference type="PANTHER" id="PTHR35868:SF3">
    <property type="entry name" value="DUF2804 DOMAIN-CONTAINING PROTEIN"/>
    <property type="match status" value="1"/>
</dbReference>
<name>A0A1A0MMN7_MYCMU</name>
<sequence>MATHEPEITRPVDLCTPSGRLNRDAVGWTRTPLHRCNLRGWGRTKRWEYWCVTTPTHLVAVTVSSLDYVGVNNIYFLEYGGREVSCNSVLPLARGVKLPTSLGDGPASARGAVTVDLTDGPDGTRIQFSGNTAQGPLTGDLTVTLPPGHETLGVVVPWSDRKFQYTAKHTARPASGAVQLGEQSYDFTGGWGVLDHGRGRWPALVRWNWGAASGHTDGRVVGLQLGGRWTVGTGMTENALCVDGRLTKIGTELDWQYTDYLAPWAIRTPDSDDVDLVFTPFHDRAPGPGTHQCFGHYDGRIRTDDGQMIAVEHLLGWAEQVSLVW</sequence>
<dbReference type="AlphaFoldDB" id="A0A1A0MMN7"/>
<comment type="caution">
    <text evidence="1">The sequence shown here is derived from an EMBL/GenBank/DDBJ whole genome shotgun (WGS) entry which is preliminary data.</text>
</comment>
<evidence type="ECO:0008006" key="3">
    <source>
        <dbReference type="Google" id="ProtNLM"/>
    </source>
</evidence>
<reference evidence="1 2" key="1">
    <citation type="submission" date="2016-06" db="EMBL/GenBank/DDBJ databases">
        <authorList>
            <person name="Kjaerup R.B."/>
            <person name="Dalgaard T.S."/>
            <person name="Juul-Madsen H.R."/>
        </authorList>
    </citation>
    <scope>NUCLEOTIDE SEQUENCE [LARGE SCALE GENOMIC DNA]</scope>
    <source>
        <strain evidence="1 2">1199456.5</strain>
    </source>
</reference>
<gene>
    <name evidence="1" type="ORF">A5642_23070</name>
</gene>
<proteinExistence type="predicted"/>
<dbReference type="Proteomes" id="UP000093962">
    <property type="component" value="Unassembled WGS sequence"/>
</dbReference>
<dbReference type="PANTHER" id="PTHR35868">
    <property type="entry name" value="DUF2804 DOMAIN-CONTAINING PROTEIN-RELATED"/>
    <property type="match status" value="1"/>
</dbReference>
<dbReference type="RefSeq" id="WP_064859411.1">
    <property type="nucleotide sequence ID" value="NZ_LZSF01000161.1"/>
</dbReference>